<dbReference type="PROSITE" id="PS00211">
    <property type="entry name" value="ABC_TRANSPORTER_1"/>
    <property type="match status" value="2"/>
</dbReference>
<evidence type="ECO:0000256" key="1">
    <source>
        <dbReference type="ARBA" id="ARBA00005417"/>
    </source>
</evidence>
<keyword evidence="4 6" id="KW-0067">ATP-binding</keyword>
<evidence type="ECO:0000259" key="5">
    <source>
        <dbReference type="PROSITE" id="PS50893"/>
    </source>
</evidence>
<dbReference type="PROSITE" id="PS50893">
    <property type="entry name" value="ABC_TRANSPORTER_2"/>
    <property type="match status" value="2"/>
</dbReference>
<evidence type="ECO:0000313" key="7">
    <source>
        <dbReference type="Proteomes" id="UP001170310"/>
    </source>
</evidence>
<protein>
    <submittedName>
        <fullName evidence="6">ABC transporter ATP-binding protein</fullName>
    </submittedName>
</protein>
<dbReference type="PANTHER" id="PTHR43776:SF7">
    <property type="entry name" value="D,D-DIPEPTIDE TRANSPORT ATP-BINDING PROTEIN DDPF-RELATED"/>
    <property type="match status" value="1"/>
</dbReference>
<dbReference type="NCBIfam" id="NF010167">
    <property type="entry name" value="PRK13648.1"/>
    <property type="match status" value="2"/>
</dbReference>
<proteinExistence type="inferred from homology"/>
<dbReference type="InterPro" id="IPR003439">
    <property type="entry name" value="ABC_transporter-like_ATP-bd"/>
</dbReference>
<comment type="caution">
    <text evidence="6">The sequence shown here is derived from an EMBL/GenBank/DDBJ whole genome shotgun (WGS) entry which is preliminary data.</text>
</comment>
<dbReference type="GO" id="GO:0055085">
    <property type="term" value="P:transmembrane transport"/>
    <property type="evidence" value="ECO:0007669"/>
    <property type="project" value="UniProtKB-ARBA"/>
</dbReference>
<dbReference type="InterPro" id="IPR027417">
    <property type="entry name" value="P-loop_NTPase"/>
</dbReference>
<dbReference type="InterPro" id="IPR013563">
    <property type="entry name" value="Oligopep_ABC_C"/>
</dbReference>
<dbReference type="SUPFAM" id="SSF52540">
    <property type="entry name" value="P-loop containing nucleoside triphosphate hydrolases"/>
    <property type="match status" value="2"/>
</dbReference>
<keyword evidence="2" id="KW-0813">Transport</keyword>
<dbReference type="NCBIfam" id="NF007739">
    <property type="entry name" value="PRK10419.1"/>
    <property type="match status" value="2"/>
</dbReference>
<comment type="similarity">
    <text evidence="1">Belongs to the ABC transporter superfamily.</text>
</comment>
<name>A0AAW7YQW7_9STAP</name>
<dbReference type="AlphaFoldDB" id="A0AAW7YQW7"/>
<reference evidence="6" key="1">
    <citation type="submission" date="2023-07" db="EMBL/GenBank/DDBJ databases">
        <title>Genome content predicts the carbon catabolic preferences of heterotrophic bacteria.</title>
        <authorList>
            <person name="Gralka M."/>
        </authorList>
    </citation>
    <scope>NUCLEOTIDE SEQUENCE</scope>
    <source>
        <strain evidence="6">E2R20</strain>
    </source>
</reference>
<dbReference type="EMBL" id="JAUOQO010000004">
    <property type="protein sequence ID" value="MDO6573534.1"/>
    <property type="molecule type" value="Genomic_DNA"/>
</dbReference>
<dbReference type="FunFam" id="3.40.50.300:FF:000016">
    <property type="entry name" value="Oligopeptide ABC transporter ATP-binding component"/>
    <property type="match status" value="1"/>
</dbReference>
<evidence type="ECO:0000256" key="4">
    <source>
        <dbReference type="ARBA" id="ARBA00022840"/>
    </source>
</evidence>
<dbReference type="SMART" id="SM00382">
    <property type="entry name" value="AAA"/>
    <property type="match status" value="2"/>
</dbReference>
<feature type="domain" description="ABC transporter" evidence="5">
    <location>
        <begin position="7"/>
        <end position="256"/>
    </location>
</feature>
<dbReference type="InterPro" id="IPR003593">
    <property type="entry name" value="AAA+_ATPase"/>
</dbReference>
<dbReference type="CDD" id="cd03257">
    <property type="entry name" value="ABC_NikE_OppD_transporters"/>
    <property type="match status" value="2"/>
</dbReference>
<dbReference type="InterPro" id="IPR050319">
    <property type="entry name" value="ABC_transp_ATP-bind"/>
</dbReference>
<dbReference type="GO" id="GO:0005524">
    <property type="term" value="F:ATP binding"/>
    <property type="evidence" value="ECO:0007669"/>
    <property type="project" value="UniProtKB-KW"/>
</dbReference>
<dbReference type="Pfam" id="PF08352">
    <property type="entry name" value="oligo_HPY"/>
    <property type="match status" value="2"/>
</dbReference>
<dbReference type="Gene3D" id="3.40.50.300">
    <property type="entry name" value="P-loop containing nucleotide triphosphate hydrolases"/>
    <property type="match status" value="2"/>
</dbReference>
<accession>A0AAW7YQW7</accession>
<gene>
    <name evidence="6" type="ORF">Q4528_05110</name>
</gene>
<feature type="domain" description="ABC transporter" evidence="5">
    <location>
        <begin position="277"/>
        <end position="522"/>
    </location>
</feature>
<dbReference type="Proteomes" id="UP001170310">
    <property type="component" value="Unassembled WGS sequence"/>
</dbReference>
<evidence type="ECO:0000256" key="2">
    <source>
        <dbReference type="ARBA" id="ARBA00022448"/>
    </source>
</evidence>
<dbReference type="PANTHER" id="PTHR43776">
    <property type="entry name" value="TRANSPORT ATP-BINDING PROTEIN"/>
    <property type="match status" value="1"/>
</dbReference>
<keyword evidence="7" id="KW-1185">Reference proteome</keyword>
<evidence type="ECO:0000256" key="3">
    <source>
        <dbReference type="ARBA" id="ARBA00022741"/>
    </source>
</evidence>
<keyword evidence="3" id="KW-0547">Nucleotide-binding</keyword>
<evidence type="ECO:0000313" key="6">
    <source>
        <dbReference type="EMBL" id="MDO6573534.1"/>
    </source>
</evidence>
<sequence length="531" mass="59956">MSSFLEVKHLGVSFEYEQHSVKAVQDVSFKLDKKKVLAIVGESGSGKSITAKSIMGLLPDYPQHTLTGEIKFNGKNLLNLSNKAFQGIRGKDIAMIFQDPLSSLNPRMTIGSQIMEVILKHRNIDRKRAKAMTIDILESVGIRNAQDKLHAYPYEFSGGMRQRVMIAMALVLEPQILIADEPTTALDVSTQNQLLELMKRLYKHIETSILFITHDLGIVYQFCDEMIVMKEGRVVESGDVKTIFKNPKSDYTRRLINAIPDLHAPKQPRTISDQTLLKIENVSVDYLKSNGNEFRAVKNIDLEIKEGESLGIVGESGSGKSSLAKALVGLNNVSEGMIWYQDLPLNLFSAKEMKSLRKDIQMIFQDPYSSINPKFKVIDIIGRPLKLYRFVTTHEALVKEVKRLLTRVGLDESFLYRYPHELSGGQRQRVSIARAIAIKPKLLICDEAVSALDVSIQKDIIQLLKQLQDDLGMTYIFITHDMGVIKDMCDRVAVMQYGTIVEVNDVESIIERPQETYTRNLISHVPVIPHR</sequence>
<organism evidence="6 7">
    <name type="scientific">Staphylococcus pasteuri_A</name>
    <dbReference type="NCBI Taxonomy" id="3062664"/>
    <lineage>
        <taxon>Bacteria</taxon>
        <taxon>Bacillati</taxon>
        <taxon>Bacillota</taxon>
        <taxon>Bacilli</taxon>
        <taxon>Bacillales</taxon>
        <taxon>Staphylococcaceae</taxon>
        <taxon>Staphylococcus</taxon>
    </lineage>
</organism>
<dbReference type="GO" id="GO:0016887">
    <property type="term" value="F:ATP hydrolysis activity"/>
    <property type="evidence" value="ECO:0007669"/>
    <property type="project" value="InterPro"/>
</dbReference>
<dbReference type="GO" id="GO:0015833">
    <property type="term" value="P:peptide transport"/>
    <property type="evidence" value="ECO:0007669"/>
    <property type="project" value="InterPro"/>
</dbReference>
<dbReference type="RefSeq" id="WP_046467243.1">
    <property type="nucleotide sequence ID" value="NZ_JAUOQO010000004.1"/>
</dbReference>
<dbReference type="NCBIfam" id="NF008453">
    <property type="entry name" value="PRK11308.1"/>
    <property type="match status" value="2"/>
</dbReference>
<dbReference type="InterPro" id="IPR017871">
    <property type="entry name" value="ABC_transporter-like_CS"/>
</dbReference>
<dbReference type="Pfam" id="PF00005">
    <property type="entry name" value="ABC_tran"/>
    <property type="match status" value="2"/>
</dbReference>